<dbReference type="InterPro" id="IPR050344">
    <property type="entry name" value="Peptidase_M1_aminopeptidases"/>
</dbReference>
<reference evidence="26 27" key="1">
    <citation type="submission" date="2020-04" db="EMBL/GenBank/DDBJ databases">
        <authorList>
            <person name="Wallbank WR R."/>
            <person name="Pardo Diaz C."/>
            <person name="Kozak K."/>
            <person name="Martin S."/>
            <person name="Jiggins C."/>
            <person name="Moest M."/>
            <person name="Warren A I."/>
            <person name="Byers J.R.P. K."/>
            <person name="Montejo-Kovacevich G."/>
            <person name="Yen C E."/>
        </authorList>
    </citation>
    <scope>NUCLEOTIDE SEQUENCE [LARGE SCALE GENOMIC DNA]</scope>
</reference>
<feature type="chain" id="PRO_5036273007" description="Aminopeptidase" evidence="20">
    <location>
        <begin position="21"/>
        <end position="997"/>
    </location>
</feature>
<evidence type="ECO:0000256" key="4">
    <source>
        <dbReference type="ARBA" id="ARBA00022475"/>
    </source>
</evidence>
<dbReference type="Gene3D" id="1.25.50.20">
    <property type="match status" value="1"/>
</dbReference>
<dbReference type="PANTHER" id="PTHR11533:SF301">
    <property type="entry name" value="AMINOPEPTIDASE"/>
    <property type="match status" value="1"/>
</dbReference>
<dbReference type="EMBL" id="CADEBC010000060">
    <property type="protein sequence ID" value="CAB3221062.1"/>
    <property type="molecule type" value="Genomic_DNA"/>
</dbReference>
<accession>A0A8S1A1G2</accession>
<dbReference type="OrthoDB" id="10031169at2759"/>
<evidence type="ECO:0000256" key="19">
    <source>
        <dbReference type="SAM" id="MobiDB-lite"/>
    </source>
</evidence>
<dbReference type="Gene3D" id="2.60.40.1730">
    <property type="entry name" value="tricorn interacting facor f3 domain"/>
    <property type="match status" value="1"/>
</dbReference>
<dbReference type="Gene3D" id="2.60.40.1910">
    <property type="match status" value="1"/>
</dbReference>
<feature type="signal peptide" evidence="20">
    <location>
        <begin position="1"/>
        <end position="20"/>
    </location>
</feature>
<organism evidence="25 27">
    <name type="scientific">Arctia plantaginis</name>
    <name type="common">Wood tiger moth</name>
    <name type="synonym">Phalaena plantaginis</name>
    <dbReference type="NCBI Taxonomy" id="874455"/>
    <lineage>
        <taxon>Eukaryota</taxon>
        <taxon>Metazoa</taxon>
        <taxon>Ecdysozoa</taxon>
        <taxon>Arthropoda</taxon>
        <taxon>Hexapoda</taxon>
        <taxon>Insecta</taxon>
        <taxon>Pterygota</taxon>
        <taxon>Neoptera</taxon>
        <taxon>Endopterygota</taxon>
        <taxon>Lepidoptera</taxon>
        <taxon>Glossata</taxon>
        <taxon>Ditrysia</taxon>
        <taxon>Noctuoidea</taxon>
        <taxon>Erebidae</taxon>
        <taxon>Arctiinae</taxon>
        <taxon>Arctia</taxon>
    </lineage>
</organism>
<dbReference type="InterPro" id="IPR014782">
    <property type="entry name" value="Peptidase_M1_dom"/>
</dbReference>
<feature type="domain" description="Peptidase M1 membrane alanine aminopeptidase" evidence="21">
    <location>
        <begin position="287"/>
        <end position="499"/>
    </location>
</feature>
<evidence type="ECO:0000256" key="2">
    <source>
        <dbReference type="ARBA" id="ARBA00010136"/>
    </source>
</evidence>
<keyword evidence="12" id="KW-0472">Membrane</keyword>
<evidence type="ECO:0000256" key="15">
    <source>
        <dbReference type="PIRSR" id="PIRSR634016-1"/>
    </source>
</evidence>
<evidence type="ECO:0000256" key="11">
    <source>
        <dbReference type="ARBA" id="ARBA00023049"/>
    </source>
</evidence>
<keyword evidence="6 18" id="KW-0645">Protease</keyword>
<evidence type="ECO:0000256" key="6">
    <source>
        <dbReference type="ARBA" id="ARBA00022670"/>
    </source>
</evidence>
<feature type="domain" description="ERAP1-like C-terminal" evidence="22">
    <location>
        <begin position="598"/>
        <end position="901"/>
    </location>
</feature>
<feature type="region of interest" description="Disordered" evidence="19">
    <location>
        <begin position="949"/>
        <end position="973"/>
    </location>
</feature>
<evidence type="ECO:0000256" key="17">
    <source>
        <dbReference type="PIRSR" id="PIRSR634016-4"/>
    </source>
</evidence>
<dbReference type="AlphaFoldDB" id="A0A8S1A1G2"/>
<proteinExistence type="inferred from homology"/>
<dbReference type="Proteomes" id="UP000494106">
    <property type="component" value="Unassembled WGS sequence"/>
</dbReference>
<dbReference type="Gene3D" id="1.10.390.10">
    <property type="entry name" value="Neutral Protease Domain 2"/>
    <property type="match status" value="1"/>
</dbReference>
<evidence type="ECO:0000256" key="5">
    <source>
        <dbReference type="ARBA" id="ARBA00022622"/>
    </source>
</evidence>
<sequence>MALRWFSLFLGLIALQGYLAFSPLPEENWDEEWATFAQTMSDPAYRLPNSTTPSRYEVTLSPYLTTVPASVQNASPFTFDGTVAITIRATQQNVNEIVLHCNDLTISSLTVSLASTPATNIAVNQAYQCQMPWSFLRIPLTTTLQINQDYIISSTFKGILQTNMRGFYRSWYIDQSGQRRWMATTQFQPGHARQAFPCYDEPGFKAFFDITIVRESDFSPTLGNMPIRSNATLSDGRISETFYTTTLTSTYLLAFIVSHYTVVASGTDPLRPFYIYARNNVVDEGDWSLEIGEKLLVAMENYTGYPYYTMANNIIMQQAAIPDFSAGAMENWGLLTYREALILYDPLKSNHFYKQRVANIVSHEVAHMWFGNLVTCAWWDNLWLNEGFARYYQYYLTARVAPDLGYETRFIVEQLHVSLLSDSVDSAHALTNPAVNDPTSVSAHFSQITYGKGACVLRMTQHLLSDSTYEKALRNYIRQNAFDVAEPDDLFTALDGAAAEDNALTDYGSITVRDYIRTWSEQGGHPLLTVAVDHDTGRMTVTQRRFNVNTGVSEIPSVWLIPLTWTRAGAVDFDNLKPSQIMSAEPIIIERVTRGREWVIFNKQQSGFYRVNYDTVTWSLITQALRDNSRRNQIHEYNRAQIVDDVFIMARAGLLSYTRAFNILSFLEFEDQYAPWIAAIAGFNFSRRRLAHNATLLAELESNIHTLSRAVTARLGFSERPNESYMDGLLRMYVNTFLCNIGHAECVEAGRTNFANWRQNNAYIPPNMRPWVYCTGLRYGTAEDFTFFWTQYLQEDLASEQVVMLTAAGCTRDQNSLGIFLNAITAGSNDYTIRDQDYSTALNSALTSNEENTLVAFEWLQQNFQRTAAALGSINSPLSTITSRLLNEQQITEVSNWLQVNQALIGQSAYNSGMNGINSARNNIQWYNRRVSEYQSYFETGYVDDLLEDSTTSSTSTTTQAPTTVPTTPPDGNGASRIQPILLFLVPLGCLCKYIML</sequence>
<keyword evidence="4" id="KW-1003">Cell membrane</keyword>
<evidence type="ECO:0000313" key="25">
    <source>
        <dbReference type="EMBL" id="CAB3239513.1"/>
    </source>
</evidence>
<evidence type="ECO:0000256" key="10">
    <source>
        <dbReference type="ARBA" id="ARBA00022833"/>
    </source>
</evidence>
<dbReference type="InterPro" id="IPR045357">
    <property type="entry name" value="Aminopeptidase_N-like_N"/>
</dbReference>
<dbReference type="EC" id="3.4.11.-" evidence="18"/>
<keyword evidence="8 20" id="KW-0732">Signal</keyword>
<dbReference type="FunFam" id="2.60.40.1730:FF:000013">
    <property type="entry name" value="Aminopeptidase"/>
    <property type="match status" value="1"/>
</dbReference>
<dbReference type="GO" id="GO:0070006">
    <property type="term" value="F:metalloaminopeptidase activity"/>
    <property type="evidence" value="ECO:0007669"/>
    <property type="project" value="TreeGrafter"/>
</dbReference>
<keyword evidence="5" id="KW-0336">GPI-anchor</keyword>
<dbReference type="PANTHER" id="PTHR11533">
    <property type="entry name" value="PROTEASE M1 ZINC METALLOPROTEASE"/>
    <property type="match status" value="1"/>
</dbReference>
<dbReference type="GO" id="GO:0005737">
    <property type="term" value="C:cytoplasm"/>
    <property type="evidence" value="ECO:0007669"/>
    <property type="project" value="TreeGrafter"/>
</dbReference>
<dbReference type="EMBL" id="CADEBD010000308">
    <property type="protein sequence ID" value="CAB3239513.1"/>
    <property type="molecule type" value="Genomic_DNA"/>
</dbReference>
<comment type="similarity">
    <text evidence="2 18">Belongs to the peptidase M1 family.</text>
</comment>
<evidence type="ECO:0000256" key="7">
    <source>
        <dbReference type="ARBA" id="ARBA00022723"/>
    </source>
</evidence>
<dbReference type="GO" id="GO:0005615">
    <property type="term" value="C:extracellular space"/>
    <property type="evidence" value="ECO:0007669"/>
    <property type="project" value="TreeGrafter"/>
</dbReference>
<feature type="binding site" evidence="16">
    <location>
        <position position="386"/>
    </location>
    <ligand>
        <name>Zn(2+)</name>
        <dbReference type="ChEBI" id="CHEBI:29105"/>
        <note>catalytic</note>
    </ligand>
</feature>
<keyword evidence="7 16" id="KW-0479">Metal-binding</keyword>
<evidence type="ECO:0000256" key="1">
    <source>
        <dbReference type="ARBA" id="ARBA00004609"/>
    </source>
</evidence>
<comment type="cofactor">
    <cofactor evidence="16 18">
        <name>Zn(2+)</name>
        <dbReference type="ChEBI" id="CHEBI:29105"/>
    </cofactor>
    <text evidence="16 18">Binds 1 zinc ion per subunit.</text>
</comment>
<dbReference type="Pfam" id="PF01433">
    <property type="entry name" value="Peptidase_M1"/>
    <property type="match status" value="1"/>
</dbReference>
<comment type="subcellular location">
    <subcellularLocation>
        <location evidence="1">Cell membrane</location>
        <topology evidence="1">Lipid-anchor</topology>
        <topology evidence="1">GPI-anchor</topology>
    </subcellularLocation>
</comment>
<evidence type="ECO:0000256" key="13">
    <source>
        <dbReference type="ARBA" id="ARBA00023180"/>
    </source>
</evidence>
<keyword evidence="26" id="KW-1185">Reference proteome</keyword>
<comment type="caution">
    <text evidence="25">The sequence shown here is derived from an EMBL/GenBank/DDBJ whole genome shotgun (WGS) entry which is preliminary data.</text>
</comment>
<evidence type="ECO:0000256" key="3">
    <source>
        <dbReference type="ARBA" id="ARBA00022438"/>
    </source>
</evidence>
<feature type="active site" description="Proton acceptor" evidence="15">
    <location>
        <position position="364"/>
    </location>
</feature>
<evidence type="ECO:0000256" key="16">
    <source>
        <dbReference type="PIRSR" id="PIRSR634016-3"/>
    </source>
</evidence>
<dbReference type="GO" id="GO:0005886">
    <property type="term" value="C:plasma membrane"/>
    <property type="evidence" value="ECO:0007669"/>
    <property type="project" value="UniProtKB-SubCell"/>
</dbReference>
<dbReference type="GO" id="GO:0043171">
    <property type="term" value="P:peptide catabolic process"/>
    <property type="evidence" value="ECO:0007669"/>
    <property type="project" value="TreeGrafter"/>
</dbReference>
<evidence type="ECO:0000259" key="22">
    <source>
        <dbReference type="Pfam" id="PF11838"/>
    </source>
</evidence>
<dbReference type="SUPFAM" id="SSF63737">
    <property type="entry name" value="Leukotriene A4 hydrolase N-terminal domain"/>
    <property type="match status" value="1"/>
</dbReference>
<dbReference type="FunFam" id="2.60.40.1910:FF:000008">
    <property type="entry name" value="Aminopeptidase"/>
    <property type="match status" value="1"/>
</dbReference>
<dbReference type="GO" id="GO:0098552">
    <property type="term" value="C:side of membrane"/>
    <property type="evidence" value="ECO:0007669"/>
    <property type="project" value="UniProtKB-KW"/>
</dbReference>
<dbReference type="Pfam" id="PF17900">
    <property type="entry name" value="Peptidase_M1_N"/>
    <property type="match status" value="1"/>
</dbReference>
<evidence type="ECO:0000256" key="18">
    <source>
        <dbReference type="RuleBase" id="RU364040"/>
    </source>
</evidence>
<dbReference type="CDD" id="cd09601">
    <property type="entry name" value="M1_APN-Q_like"/>
    <property type="match status" value="1"/>
</dbReference>
<evidence type="ECO:0000259" key="23">
    <source>
        <dbReference type="Pfam" id="PF17900"/>
    </source>
</evidence>
<feature type="binding site" evidence="16">
    <location>
        <position position="363"/>
    </location>
    <ligand>
        <name>Zn(2+)</name>
        <dbReference type="ChEBI" id="CHEBI:29105"/>
        <note>catalytic</note>
    </ligand>
</feature>
<evidence type="ECO:0000256" key="14">
    <source>
        <dbReference type="ARBA" id="ARBA00023288"/>
    </source>
</evidence>
<evidence type="ECO:0000313" key="26">
    <source>
        <dbReference type="Proteomes" id="UP000494106"/>
    </source>
</evidence>
<dbReference type="SUPFAM" id="SSF55486">
    <property type="entry name" value="Metalloproteases ('zincins'), catalytic domain"/>
    <property type="match status" value="1"/>
</dbReference>
<keyword evidence="3 18" id="KW-0031">Aminopeptidase</keyword>
<dbReference type="PRINTS" id="PR00756">
    <property type="entry name" value="ALADIPTASE"/>
</dbReference>
<evidence type="ECO:0000259" key="21">
    <source>
        <dbReference type="Pfam" id="PF01433"/>
    </source>
</evidence>
<dbReference type="GO" id="GO:0042277">
    <property type="term" value="F:peptide binding"/>
    <property type="evidence" value="ECO:0007669"/>
    <property type="project" value="TreeGrafter"/>
</dbReference>
<feature type="compositionally biased region" description="Low complexity" evidence="19">
    <location>
        <begin position="950"/>
        <end position="966"/>
    </location>
</feature>
<dbReference type="GO" id="GO:0006508">
    <property type="term" value="P:proteolysis"/>
    <property type="evidence" value="ECO:0007669"/>
    <property type="project" value="UniProtKB-KW"/>
</dbReference>
<dbReference type="InterPro" id="IPR024571">
    <property type="entry name" value="ERAP1-like_C_dom"/>
</dbReference>
<evidence type="ECO:0000256" key="9">
    <source>
        <dbReference type="ARBA" id="ARBA00022801"/>
    </source>
</evidence>
<protein>
    <recommendedName>
        <fullName evidence="18">Aminopeptidase</fullName>
        <ecNumber evidence="18">3.4.11.-</ecNumber>
    </recommendedName>
</protein>
<evidence type="ECO:0000313" key="27">
    <source>
        <dbReference type="Proteomes" id="UP000494256"/>
    </source>
</evidence>
<keyword evidence="14" id="KW-0449">Lipoprotein</keyword>
<dbReference type="InterPro" id="IPR034016">
    <property type="entry name" value="M1_APN-typ"/>
</dbReference>
<evidence type="ECO:0000313" key="24">
    <source>
        <dbReference type="EMBL" id="CAB3221062.1"/>
    </source>
</evidence>
<feature type="binding site" evidence="16">
    <location>
        <position position="367"/>
    </location>
    <ligand>
        <name>Zn(2+)</name>
        <dbReference type="ChEBI" id="CHEBI:29105"/>
        <note>catalytic</note>
    </ligand>
</feature>
<gene>
    <name evidence="24" type="ORF">APLA_LOCUS454</name>
    <name evidence="25" type="ORF">APLA_LOCUS8744</name>
</gene>
<keyword evidence="9 18" id="KW-0378">Hydrolase</keyword>
<feature type="site" description="Transition state stabilizer" evidence="17">
    <location>
        <position position="450"/>
    </location>
</feature>
<name>A0A8S1A1G2_ARCPL</name>
<keyword evidence="11 18" id="KW-0482">Metalloprotease</keyword>
<dbReference type="FunFam" id="1.10.390.10:FF:000013">
    <property type="entry name" value="Aminopeptidase N"/>
    <property type="match status" value="1"/>
</dbReference>
<dbReference type="InterPro" id="IPR027268">
    <property type="entry name" value="Peptidase_M4/M1_CTD_sf"/>
</dbReference>
<dbReference type="InterPro" id="IPR001930">
    <property type="entry name" value="Peptidase_M1"/>
</dbReference>
<evidence type="ECO:0000256" key="20">
    <source>
        <dbReference type="SAM" id="SignalP"/>
    </source>
</evidence>
<feature type="domain" description="Aminopeptidase N-like N-terminal" evidence="23">
    <location>
        <begin position="53"/>
        <end position="252"/>
    </location>
</feature>
<dbReference type="Pfam" id="PF11838">
    <property type="entry name" value="ERAP1_C"/>
    <property type="match status" value="1"/>
</dbReference>
<evidence type="ECO:0000256" key="12">
    <source>
        <dbReference type="ARBA" id="ARBA00023136"/>
    </source>
</evidence>
<dbReference type="InterPro" id="IPR042097">
    <property type="entry name" value="Aminopeptidase_N-like_N_sf"/>
</dbReference>
<dbReference type="Proteomes" id="UP000494256">
    <property type="component" value="Unassembled WGS sequence"/>
</dbReference>
<evidence type="ECO:0000256" key="8">
    <source>
        <dbReference type="ARBA" id="ARBA00022729"/>
    </source>
</evidence>
<keyword evidence="10 16" id="KW-0862">Zinc</keyword>
<dbReference type="GO" id="GO:0008270">
    <property type="term" value="F:zinc ion binding"/>
    <property type="evidence" value="ECO:0007669"/>
    <property type="project" value="UniProtKB-UniRule"/>
</dbReference>
<keyword evidence="13" id="KW-0325">Glycoprotein</keyword>